<reference evidence="3" key="1">
    <citation type="submission" date="2022-10" db="EMBL/GenBank/DDBJ databases">
        <title>Genome assembly of Pristionchus species.</title>
        <authorList>
            <person name="Yoshida K."/>
            <person name="Sommer R.J."/>
        </authorList>
    </citation>
    <scope>NUCLEOTIDE SEQUENCE [LARGE SCALE GENOMIC DNA]</scope>
    <source>
        <strain evidence="3">RS5460</strain>
    </source>
</reference>
<feature type="non-terminal residue" evidence="2">
    <location>
        <position position="1"/>
    </location>
</feature>
<feature type="compositionally biased region" description="Basic and acidic residues" evidence="1">
    <location>
        <begin position="63"/>
        <end position="72"/>
    </location>
</feature>
<evidence type="ECO:0000256" key="1">
    <source>
        <dbReference type="SAM" id="MobiDB-lite"/>
    </source>
</evidence>
<protein>
    <submittedName>
        <fullName evidence="2">Uncharacterized protein</fullName>
    </submittedName>
</protein>
<dbReference type="Proteomes" id="UP001328107">
    <property type="component" value="Unassembled WGS sequence"/>
</dbReference>
<sequence>LLDGLLDELLDESLVGDVTQHFQDSSWVHTGFEAELEANLERFRVSASDGELGSCLREQLRRSSTDETRRTGNNDNFAGEERLIHVNR</sequence>
<comment type="caution">
    <text evidence="2">The sequence shown here is derived from an EMBL/GenBank/DDBJ whole genome shotgun (WGS) entry which is preliminary data.</text>
</comment>
<name>A0AAN5CYK4_9BILA</name>
<gene>
    <name evidence="2" type="ORF">PMAYCL1PPCAC_22840</name>
</gene>
<feature type="region of interest" description="Disordered" evidence="1">
    <location>
        <begin position="63"/>
        <end position="88"/>
    </location>
</feature>
<organism evidence="2 3">
    <name type="scientific">Pristionchus mayeri</name>
    <dbReference type="NCBI Taxonomy" id="1317129"/>
    <lineage>
        <taxon>Eukaryota</taxon>
        <taxon>Metazoa</taxon>
        <taxon>Ecdysozoa</taxon>
        <taxon>Nematoda</taxon>
        <taxon>Chromadorea</taxon>
        <taxon>Rhabditida</taxon>
        <taxon>Rhabditina</taxon>
        <taxon>Diplogasteromorpha</taxon>
        <taxon>Diplogasteroidea</taxon>
        <taxon>Neodiplogasteridae</taxon>
        <taxon>Pristionchus</taxon>
    </lineage>
</organism>
<proteinExistence type="predicted"/>
<keyword evidence="3" id="KW-1185">Reference proteome</keyword>
<accession>A0AAN5CYK4</accession>
<feature type="non-terminal residue" evidence="2">
    <location>
        <position position="88"/>
    </location>
</feature>
<feature type="compositionally biased region" description="Basic and acidic residues" evidence="1">
    <location>
        <begin position="79"/>
        <end position="88"/>
    </location>
</feature>
<evidence type="ECO:0000313" key="2">
    <source>
        <dbReference type="EMBL" id="GMR52645.1"/>
    </source>
</evidence>
<dbReference type="EMBL" id="BTRK01000005">
    <property type="protein sequence ID" value="GMR52645.1"/>
    <property type="molecule type" value="Genomic_DNA"/>
</dbReference>
<dbReference type="AlphaFoldDB" id="A0AAN5CYK4"/>
<evidence type="ECO:0000313" key="3">
    <source>
        <dbReference type="Proteomes" id="UP001328107"/>
    </source>
</evidence>